<name>A0A099FD64_9RHOB</name>
<evidence type="ECO:0000313" key="3">
    <source>
        <dbReference type="EMBL" id="KGJ08183.1"/>
    </source>
</evidence>
<gene>
    <name evidence="3" type="ORF">IC63_05750</name>
</gene>
<feature type="transmembrane region" description="Helical" evidence="1">
    <location>
        <begin position="114"/>
        <end position="132"/>
    </location>
</feature>
<sequence length="255" mass="24797">MLWLAALGCALVCLAAGLATAAAPRDSRTLLLTAVQLVGGAGLGWLVGWLLGLTPAEIAALVLIGAAPGTIAANPLVTLSGGDLTLAHGLTALGSFAAVLTVGAGAAWAGGSSAGLYLLILAAALPAFLGLTLRDRVPVAVHRLAPILAGLALAAMILAGLVWGRAGAAFWPLAGASLVLAVALAVLGRGAGVALGLGGPGTVTATLALPMRNIAVPMLAGFASGIPAAPLAAAIYGVVMYLPALALVIARALRR</sequence>
<feature type="transmembrane region" description="Helical" evidence="1">
    <location>
        <begin position="194"/>
        <end position="211"/>
    </location>
</feature>
<evidence type="ECO:0008006" key="5">
    <source>
        <dbReference type="Google" id="ProtNLM"/>
    </source>
</evidence>
<keyword evidence="2" id="KW-0732">Signal</keyword>
<dbReference type="STRING" id="690417.IC63_05750"/>
<feature type="transmembrane region" description="Helical" evidence="1">
    <location>
        <begin position="231"/>
        <end position="253"/>
    </location>
</feature>
<feature type="chain" id="PRO_5001954559" description="Ammonia monooxygenase" evidence="2">
    <location>
        <begin position="22"/>
        <end position="255"/>
    </location>
</feature>
<keyword evidence="4" id="KW-1185">Reference proteome</keyword>
<comment type="caution">
    <text evidence="3">The sequence shown here is derived from an EMBL/GenBank/DDBJ whole genome shotgun (WGS) entry which is preliminary data.</text>
</comment>
<proteinExistence type="predicted"/>
<evidence type="ECO:0000256" key="2">
    <source>
        <dbReference type="SAM" id="SignalP"/>
    </source>
</evidence>
<feature type="transmembrane region" description="Helical" evidence="1">
    <location>
        <begin position="84"/>
        <end position="108"/>
    </location>
</feature>
<accession>A0A099FD64</accession>
<keyword evidence="1" id="KW-0472">Membrane</keyword>
<dbReference type="InterPro" id="IPR038770">
    <property type="entry name" value="Na+/solute_symporter_sf"/>
</dbReference>
<keyword evidence="1" id="KW-1133">Transmembrane helix</keyword>
<dbReference type="RefSeq" id="WP_036717780.1">
    <property type="nucleotide sequence ID" value="NZ_JRKS01000012.1"/>
</dbReference>
<feature type="transmembrane region" description="Helical" evidence="1">
    <location>
        <begin position="45"/>
        <end position="72"/>
    </location>
</feature>
<evidence type="ECO:0000256" key="1">
    <source>
        <dbReference type="SAM" id="Phobius"/>
    </source>
</evidence>
<dbReference type="EMBL" id="JRKS01000012">
    <property type="protein sequence ID" value="KGJ08183.1"/>
    <property type="molecule type" value="Genomic_DNA"/>
</dbReference>
<reference evidence="3 4" key="1">
    <citation type="submission" date="2014-09" db="EMBL/GenBank/DDBJ databases">
        <authorList>
            <person name="McGinnis J.M."/>
            <person name="Wolfgang W.J."/>
        </authorList>
    </citation>
    <scope>NUCLEOTIDE SEQUENCE [LARGE SCALE GENOMIC DNA]</scope>
    <source>
        <strain evidence="3 4">HAMBI 3106</strain>
    </source>
</reference>
<feature type="transmembrane region" description="Helical" evidence="1">
    <location>
        <begin position="169"/>
        <end position="187"/>
    </location>
</feature>
<feature type="signal peptide" evidence="2">
    <location>
        <begin position="1"/>
        <end position="21"/>
    </location>
</feature>
<reference evidence="3 4" key="2">
    <citation type="submission" date="2014-10" db="EMBL/GenBank/DDBJ databases">
        <title>Paracoccus sanguinis sp. nov., isolated from clinical specimens of New York State patients.</title>
        <authorList>
            <person name="Mingle L.A."/>
            <person name="Cole J.A."/>
            <person name="Lapierre P."/>
            <person name="Musser K.A."/>
        </authorList>
    </citation>
    <scope>NUCLEOTIDE SEQUENCE [LARGE SCALE GENOMIC DNA]</scope>
    <source>
        <strain evidence="3 4">HAMBI 3106</strain>
    </source>
</reference>
<dbReference type="Gene3D" id="1.20.1530.20">
    <property type="match status" value="1"/>
</dbReference>
<feature type="transmembrane region" description="Helical" evidence="1">
    <location>
        <begin position="144"/>
        <end position="163"/>
    </location>
</feature>
<dbReference type="Proteomes" id="UP000029917">
    <property type="component" value="Unassembled WGS sequence"/>
</dbReference>
<keyword evidence="1" id="KW-0812">Transmembrane</keyword>
<organism evidence="3 4">
    <name type="scientific">Paracoccus sphaerophysae</name>
    <dbReference type="NCBI Taxonomy" id="690417"/>
    <lineage>
        <taxon>Bacteria</taxon>
        <taxon>Pseudomonadati</taxon>
        <taxon>Pseudomonadota</taxon>
        <taxon>Alphaproteobacteria</taxon>
        <taxon>Rhodobacterales</taxon>
        <taxon>Paracoccaceae</taxon>
        <taxon>Paracoccus</taxon>
    </lineage>
</organism>
<dbReference type="AlphaFoldDB" id="A0A099FD64"/>
<protein>
    <recommendedName>
        <fullName evidence="5">Ammonia monooxygenase</fullName>
    </recommendedName>
</protein>
<evidence type="ECO:0000313" key="4">
    <source>
        <dbReference type="Proteomes" id="UP000029917"/>
    </source>
</evidence>